<dbReference type="InterPro" id="IPR013083">
    <property type="entry name" value="Znf_RING/FYVE/PHD"/>
</dbReference>
<dbReference type="SUPFAM" id="SSF49599">
    <property type="entry name" value="TRAF domain-like"/>
    <property type="match status" value="2"/>
</dbReference>
<accession>A0AAE0HZ74</accession>
<protein>
    <submittedName>
        <fullName evidence="9">Uncharacterized protein</fullName>
    </submittedName>
</protein>
<dbReference type="PROSITE" id="PS50145">
    <property type="entry name" value="ZF_TRAF"/>
    <property type="match status" value="1"/>
</dbReference>
<proteinExistence type="predicted"/>
<dbReference type="InterPro" id="IPR001293">
    <property type="entry name" value="Znf_TRAF"/>
</dbReference>
<gene>
    <name evidence="9" type="ORF">B0H66DRAFT_605562</name>
</gene>
<feature type="domain" description="TRAF-type" evidence="8">
    <location>
        <begin position="255"/>
        <end position="302"/>
    </location>
</feature>
<dbReference type="Gene3D" id="3.30.40.10">
    <property type="entry name" value="Zinc/RING finger domain, C3HC4 (zinc finger)"/>
    <property type="match status" value="2"/>
</dbReference>
<evidence type="ECO:0000259" key="7">
    <source>
        <dbReference type="PROSITE" id="PS50089"/>
    </source>
</evidence>
<dbReference type="PANTHER" id="PTHR10131">
    <property type="entry name" value="TNF RECEPTOR ASSOCIATED FACTOR"/>
    <property type="match status" value="1"/>
</dbReference>
<evidence type="ECO:0000256" key="3">
    <source>
        <dbReference type="ARBA" id="ARBA00022833"/>
    </source>
</evidence>
<evidence type="ECO:0000313" key="9">
    <source>
        <dbReference type="EMBL" id="KAK3314616.1"/>
    </source>
</evidence>
<feature type="compositionally biased region" description="Low complexity" evidence="6">
    <location>
        <begin position="49"/>
        <end position="84"/>
    </location>
</feature>
<evidence type="ECO:0000256" key="2">
    <source>
        <dbReference type="ARBA" id="ARBA00022771"/>
    </source>
</evidence>
<dbReference type="InterPro" id="IPR001841">
    <property type="entry name" value="Znf_RING"/>
</dbReference>
<reference evidence="9" key="1">
    <citation type="journal article" date="2023" name="Mol. Phylogenet. Evol.">
        <title>Genome-scale phylogeny and comparative genomics of the fungal order Sordariales.</title>
        <authorList>
            <person name="Hensen N."/>
            <person name="Bonometti L."/>
            <person name="Westerberg I."/>
            <person name="Brannstrom I.O."/>
            <person name="Guillou S."/>
            <person name="Cros-Aarteil S."/>
            <person name="Calhoun S."/>
            <person name="Haridas S."/>
            <person name="Kuo A."/>
            <person name="Mondo S."/>
            <person name="Pangilinan J."/>
            <person name="Riley R."/>
            <person name="LaButti K."/>
            <person name="Andreopoulos B."/>
            <person name="Lipzen A."/>
            <person name="Chen C."/>
            <person name="Yan M."/>
            <person name="Daum C."/>
            <person name="Ng V."/>
            <person name="Clum A."/>
            <person name="Steindorff A."/>
            <person name="Ohm R.A."/>
            <person name="Martin F."/>
            <person name="Silar P."/>
            <person name="Natvig D.O."/>
            <person name="Lalanne C."/>
            <person name="Gautier V."/>
            <person name="Ament-Velasquez S.L."/>
            <person name="Kruys A."/>
            <person name="Hutchinson M.I."/>
            <person name="Powell A.J."/>
            <person name="Barry K."/>
            <person name="Miller A.N."/>
            <person name="Grigoriev I.V."/>
            <person name="Debuchy R."/>
            <person name="Gladieux P."/>
            <person name="Hiltunen Thoren M."/>
            <person name="Johannesson H."/>
        </authorList>
    </citation>
    <scope>NUCLEOTIDE SEQUENCE</scope>
    <source>
        <strain evidence="9">CBS 118394</strain>
    </source>
</reference>
<keyword evidence="5" id="KW-0175">Coiled coil</keyword>
<evidence type="ECO:0000256" key="4">
    <source>
        <dbReference type="PROSITE-ProRule" id="PRU00207"/>
    </source>
</evidence>
<dbReference type="Pfam" id="PF13923">
    <property type="entry name" value="zf-C3HC4_2"/>
    <property type="match status" value="1"/>
</dbReference>
<evidence type="ECO:0000256" key="6">
    <source>
        <dbReference type="SAM" id="MobiDB-lite"/>
    </source>
</evidence>
<feature type="coiled-coil region" evidence="5">
    <location>
        <begin position="324"/>
        <end position="358"/>
    </location>
</feature>
<name>A0AAE0HZ74_9PEZI</name>
<feature type="compositionally biased region" description="Polar residues" evidence="6">
    <location>
        <begin position="85"/>
        <end position="94"/>
    </location>
</feature>
<dbReference type="Proteomes" id="UP001283341">
    <property type="component" value="Unassembled WGS sequence"/>
</dbReference>
<keyword evidence="1 4" id="KW-0479">Metal-binding</keyword>
<evidence type="ECO:0000256" key="5">
    <source>
        <dbReference type="SAM" id="Coils"/>
    </source>
</evidence>
<feature type="region of interest" description="Disordered" evidence="6">
    <location>
        <begin position="472"/>
        <end position="497"/>
    </location>
</feature>
<dbReference type="EMBL" id="JAUEDM010000006">
    <property type="protein sequence ID" value="KAK3314616.1"/>
    <property type="molecule type" value="Genomic_DNA"/>
</dbReference>
<organism evidence="9 10">
    <name type="scientific">Apodospora peruviana</name>
    <dbReference type="NCBI Taxonomy" id="516989"/>
    <lineage>
        <taxon>Eukaryota</taxon>
        <taxon>Fungi</taxon>
        <taxon>Dikarya</taxon>
        <taxon>Ascomycota</taxon>
        <taxon>Pezizomycotina</taxon>
        <taxon>Sordariomycetes</taxon>
        <taxon>Sordariomycetidae</taxon>
        <taxon>Sordariales</taxon>
        <taxon>Lasiosphaeriaceae</taxon>
        <taxon>Apodospora</taxon>
    </lineage>
</organism>
<keyword evidence="3 4" id="KW-0862">Zinc</keyword>
<feature type="zinc finger region" description="TRAF-type" evidence="4">
    <location>
        <begin position="255"/>
        <end position="302"/>
    </location>
</feature>
<dbReference type="PROSITE" id="PS50089">
    <property type="entry name" value="ZF_RING_2"/>
    <property type="match status" value="1"/>
</dbReference>
<dbReference type="SUPFAM" id="SSF57850">
    <property type="entry name" value="RING/U-box"/>
    <property type="match status" value="1"/>
</dbReference>
<dbReference type="SMART" id="SM00184">
    <property type="entry name" value="RING"/>
    <property type="match status" value="1"/>
</dbReference>
<feature type="compositionally biased region" description="Low complexity" evidence="6">
    <location>
        <begin position="472"/>
        <end position="485"/>
    </location>
</feature>
<comment type="caution">
    <text evidence="9">The sequence shown here is derived from an EMBL/GenBank/DDBJ whole genome shotgun (WGS) entry which is preliminary data.</text>
</comment>
<sequence>MPPPNTPEEDTAAVIIPGVRPAVIVDEYTFEELSPLRSASIRRVSPWTSAPASVLASPPPASGESSGPASGPTSRSTSRSTSSGQHNSVPSHTVSQQDIAFPIDHQSLEYPDGVDETLQCPICRTPFYQPVTTKTCGHTFCSSCLDRALDLQRVCPIDRQPLSQTRDLYQTRVILDQLDRLKVKCPNKGCEHVCTRDRLSSHYTRYCDYTLVRCPEASCNRPVARMDARPDIGCLHKEAECQYCHMTVVFADLDAHYDRDCVGHTAECAYCSAVVVHHRMDKHISTDCPEVEVPCRSAGIGCEYRNKRYLVNRHEKHSCLVGTVAQLQRAHQEDRMLINDLRNRVIELEVRSRRTEQHHSSSSSDNRRLMGDILDDFDLGNSPRVTALPSSYLSSASGGSPEDYYLAQFERIESQLEDLRKLVREMDGHHTMRQLNDTMVLNEQITELTGKVNILNMHTTWLMNIQRRARAAGGSPSGAMSNGNNGSHGGATGNGATGVTGTRTIAGTGANTAIAQALASINLSNIPSRRNSDGRGENPPRL</sequence>
<dbReference type="AlphaFoldDB" id="A0AAE0HZ74"/>
<feature type="domain" description="RING-type" evidence="7">
    <location>
        <begin position="120"/>
        <end position="159"/>
    </location>
</feature>
<evidence type="ECO:0000259" key="8">
    <source>
        <dbReference type="PROSITE" id="PS50145"/>
    </source>
</evidence>
<evidence type="ECO:0000256" key="1">
    <source>
        <dbReference type="ARBA" id="ARBA00022723"/>
    </source>
</evidence>
<feature type="region of interest" description="Disordered" evidence="6">
    <location>
        <begin position="40"/>
        <end position="94"/>
    </location>
</feature>
<feature type="compositionally biased region" description="Gly residues" evidence="6">
    <location>
        <begin position="486"/>
        <end position="497"/>
    </location>
</feature>
<dbReference type="PANTHER" id="PTHR10131:SF94">
    <property type="entry name" value="TNF RECEPTOR-ASSOCIATED FACTOR 4"/>
    <property type="match status" value="1"/>
</dbReference>
<reference evidence="9" key="2">
    <citation type="submission" date="2023-06" db="EMBL/GenBank/DDBJ databases">
        <authorList>
            <consortium name="Lawrence Berkeley National Laboratory"/>
            <person name="Haridas S."/>
            <person name="Hensen N."/>
            <person name="Bonometti L."/>
            <person name="Westerberg I."/>
            <person name="Brannstrom I.O."/>
            <person name="Guillou S."/>
            <person name="Cros-Aarteil S."/>
            <person name="Calhoun S."/>
            <person name="Kuo A."/>
            <person name="Mondo S."/>
            <person name="Pangilinan J."/>
            <person name="Riley R."/>
            <person name="Labutti K."/>
            <person name="Andreopoulos B."/>
            <person name="Lipzen A."/>
            <person name="Chen C."/>
            <person name="Yanf M."/>
            <person name="Daum C."/>
            <person name="Ng V."/>
            <person name="Clum A."/>
            <person name="Steindorff A."/>
            <person name="Ohm R."/>
            <person name="Martin F."/>
            <person name="Silar P."/>
            <person name="Natvig D."/>
            <person name="Lalanne C."/>
            <person name="Gautier V."/>
            <person name="Ament-Velasquez S.L."/>
            <person name="Kruys A."/>
            <person name="Hutchinson M.I."/>
            <person name="Powell A.J."/>
            <person name="Barry K."/>
            <person name="Miller A.N."/>
            <person name="Grigoriev I.V."/>
            <person name="Debuchy R."/>
            <person name="Gladieux P."/>
            <person name="Thoren M.H."/>
            <person name="Johannesson H."/>
        </authorList>
    </citation>
    <scope>NUCLEOTIDE SEQUENCE</scope>
    <source>
        <strain evidence="9">CBS 118394</strain>
    </source>
</reference>
<dbReference type="PROSITE" id="PS00518">
    <property type="entry name" value="ZF_RING_1"/>
    <property type="match status" value="1"/>
</dbReference>
<dbReference type="InterPro" id="IPR017907">
    <property type="entry name" value="Znf_RING_CS"/>
</dbReference>
<evidence type="ECO:0000313" key="10">
    <source>
        <dbReference type="Proteomes" id="UP001283341"/>
    </source>
</evidence>
<dbReference type="GO" id="GO:0008270">
    <property type="term" value="F:zinc ion binding"/>
    <property type="evidence" value="ECO:0007669"/>
    <property type="project" value="UniProtKB-KW"/>
</dbReference>
<keyword evidence="10" id="KW-1185">Reference proteome</keyword>
<keyword evidence="2 4" id="KW-0863">Zinc-finger</keyword>